<organism evidence="2 3">
    <name type="scientific">Haloarcula amylolytica JCM 13557</name>
    <dbReference type="NCBI Taxonomy" id="1227452"/>
    <lineage>
        <taxon>Archaea</taxon>
        <taxon>Methanobacteriati</taxon>
        <taxon>Methanobacteriota</taxon>
        <taxon>Stenosarchaea group</taxon>
        <taxon>Halobacteria</taxon>
        <taxon>Halobacteriales</taxon>
        <taxon>Haloarculaceae</taxon>
        <taxon>Haloarcula</taxon>
    </lineage>
</organism>
<keyword evidence="3" id="KW-1185">Reference proteome</keyword>
<sequence>MAATRVSDEAEISATPSVARAVAESGTVGGKVGWTGQ</sequence>
<accession>M0KA55</accession>
<feature type="region of interest" description="Disordered" evidence="1">
    <location>
        <begin position="1"/>
        <end position="37"/>
    </location>
</feature>
<protein>
    <submittedName>
        <fullName evidence="2">Uncharacterized protein</fullName>
    </submittedName>
</protein>
<gene>
    <name evidence="2" type="ORF">C442_14605</name>
</gene>
<dbReference type="Proteomes" id="UP000011623">
    <property type="component" value="Unassembled WGS sequence"/>
</dbReference>
<evidence type="ECO:0000313" key="2">
    <source>
        <dbReference type="EMBL" id="EMA18081.1"/>
    </source>
</evidence>
<evidence type="ECO:0000313" key="3">
    <source>
        <dbReference type="Proteomes" id="UP000011623"/>
    </source>
</evidence>
<feature type="compositionally biased region" description="Gly residues" evidence="1">
    <location>
        <begin position="27"/>
        <end position="37"/>
    </location>
</feature>
<reference evidence="2 3" key="1">
    <citation type="journal article" date="2014" name="PLoS Genet.">
        <title>Phylogenetically driven sequencing of extremely halophilic archaea reveals strategies for static and dynamic osmo-response.</title>
        <authorList>
            <person name="Becker E.A."/>
            <person name="Seitzer P.M."/>
            <person name="Tritt A."/>
            <person name="Larsen D."/>
            <person name="Krusor M."/>
            <person name="Yao A.I."/>
            <person name="Wu D."/>
            <person name="Madern D."/>
            <person name="Eisen J.A."/>
            <person name="Darling A.E."/>
            <person name="Facciotti M.T."/>
        </authorList>
    </citation>
    <scope>NUCLEOTIDE SEQUENCE [LARGE SCALE GENOMIC DNA]</scope>
    <source>
        <strain evidence="2 3">JCM 13557</strain>
    </source>
</reference>
<name>M0KA55_9EURY</name>
<evidence type="ECO:0000256" key="1">
    <source>
        <dbReference type="SAM" id="MobiDB-lite"/>
    </source>
</evidence>
<dbReference type="AlphaFoldDB" id="M0KA55"/>
<dbReference type="EMBL" id="AOLW01000035">
    <property type="protein sequence ID" value="EMA18081.1"/>
    <property type="molecule type" value="Genomic_DNA"/>
</dbReference>
<comment type="caution">
    <text evidence="2">The sequence shown here is derived from an EMBL/GenBank/DDBJ whole genome shotgun (WGS) entry which is preliminary data.</text>
</comment>
<proteinExistence type="predicted"/>